<evidence type="ECO:0000256" key="1">
    <source>
        <dbReference type="ARBA" id="ARBA00023125"/>
    </source>
</evidence>
<dbReference type="InterPro" id="IPR000792">
    <property type="entry name" value="Tscrpt_reg_LuxR_C"/>
</dbReference>
<name>A0A2S6P9F0_ESCAL</name>
<gene>
    <name evidence="3" type="ORF">EYS06_09995</name>
</gene>
<dbReference type="EMBL" id="SIZV01000010">
    <property type="protein sequence ID" value="TBR53463.1"/>
    <property type="molecule type" value="Genomic_DNA"/>
</dbReference>
<evidence type="ECO:0000259" key="2">
    <source>
        <dbReference type="SMART" id="SM00421"/>
    </source>
</evidence>
<dbReference type="SUPFAM" id="SSF46894">
    <property type="entry name" value="C-terminal effector domain of the bipartite response regulators"/>
    <property type="match status" value="1"/>
</dbReference>
<dbReference type="SMART" id="SM00421">
    <property type="entry name" value="HTH_LUXR"/>
    <property type="match status" value="1"/>
</dbReference>
<sequence length="174" mass="20431">MQVFSSNVYFKIGIEEINSSQKEFFKDFIALVDLGHCFIIINENQSKILYSYTDPVNIFLCNSFIRIPKNITTKDLISCFKTTNYREKQCYKPESLTRDEIDVLRLSVSYSLKQISIIKGIEYKTVSYHKIRALHKLNIKSIVELFISLSEWGKHYENIKSCMLENRNAINKIH</sequence>
<evidence type="ECO:0000313" key="3">
    <source>
        <dbReference type="EMBL" id="TBR53463.1"/>
    </source>
</evidence>
<dbReference type="AlphaFoldDB" id="A0A2S6P9F0"/>
<reference evidence="3 4" key="1">
    <citation type="submission" date="2019-02" db="EMBL/GenBank/DDBJ databases">
        <title>Draft genome sequence of Escherichia albertii strain Mex-12/320a, isolated from an infant with diarrhea, harboring virulence genes associated with diarrheagenic strains of enteropathogenic E. coli.</title>
        <authorList>
            <person name="Maldonado-Puga S."/>
            <person name="Meza-Segura M."/>
            <person name="Zaidi M.B."/>
            <person name="Estrada-Garcia T."/>
        </authorList>
    </citation>
    <scope>NUCLEOTIDE SEQUENCE [LARGE SCALE GENOMIC DNA]</scope>
    <source>
        <strain evidence="3 4">Mex-12/320a</strain>
    </source>
</reference>
<dbReference type="GeneID" id="89517658"/>
<evidence type="ECO:0000313" key="4">
    <source>
        <dbReference type="Proteomes" id="UP000292187"/>
    </source>
</evidence>
<dbReference type="Pfam" id="PF00196">
    <property type="entry name" value="GerE"/>
    <property type="match status" value="1"/>
</dbReference>
<keyword evidence="1" id="KW-0238">DNA-binding</keyword>
<dbReference type="Proteomes" id="UP000292187">
    <property type="component" value="Unassembled WGS sequence"/>
</dbReference>
<dbReference type="RefSeq" id="WP_001195876.1">
    <property type="nucleotide sequence ID" value="NZ_AP014855.1"/>
</dbReference>
<dbReference type="InterPro" id="IPR036388">
    <property type="entry name" value="WH-like_DNA-bd_sf"/>
</dbReference>
<dbReference type="GO" id="GO:0003677">
    <property type="term" value="F:DNA binding"/>
    <property type="evidence" value="ECO:0007669"/>
    <property type="project" value="UniProtKB-KW"/>
</dbReference>
<accession>A0A2S6P9F0</accession>
<organism evidence="3 4">
    <name type="scientific">Escherichia albertii</name>
    <dbReference type="NCBI Taxonomy" id="208962"/>
    <lineage>
        <taxon>Bacteria</taxon>
        <taxon>Pseudomonadati</taxon>
        <taxon>Pseudomonadota</taxon>
        <taxon>Gammaproteobacteria</taxon>
        <taxon>Enterobacterales</taxon>
        <taxon>Enterobacteriaceae</taxon>
        <taxon>Escherichia</taxon>
    </lineage>
</organism>
<protein>
    <submittedName>
        <fullName evidence="3">LuxR family transcriptional regulator</fullName>
    </submittedName>
</protein>
<dbReference type="GO" id="GO:0006355">
    <property type="term" value="P:regulation of DNA-templated transcription"/>
    <property type="evidence" value="ECO:0007669"/>
    <property type="project" value="InterPro"/>
</dbReference>
<proteinExistence type="predicted"/>
<dbReference type="InterPro" id="IPR016032">
    <property type="entry name" value="Sig_transdc_resp-reg_C-effctor"/>
</dbReference>
<dbReference type="Gene3D" id="1.10.10.10">
    <property type="entry name" value="Winged helix-like DNA-binding domain superfamily/Winged helix DNA-binding domain"/>
    <property type="match status" value="1"/>
</dbReference>
<feature type="domain" description="HTH luxR-type" evidence="2">
    <location>
        <begin position="93"/>
        <end position="149"/>
    </location>
</feature>
<comment type="caution">
    <text evidence="3">The sequence shown here is derived from an EMBL/GenBank/DDBJ whole genome shotgun (WGS) entry which is preliminary data.</text>
</comment>